<dbReference type="Gene3D" id="1.25.40.10">
    <property type="entry name" value="Tetratricopeptide repeat domain"/>
    <property type="match status" value="3"/>
</dbReference>
<gene>
    <name evidence="3" type="ORF">Taro_052003</name>
</gene>
<dbReference type="InterPro" id="IPR011990">
    <property type="entry name" value="TPR-like_helical_dom_sf"/>
</dbReference>
<evidence type="ECO:0000313" key="4">
    <source>
        <dbReference type="Proteomes" id="UP000652761"/>
    </source>
</evidence>
<keyword evidence="1" id="KW-0677">Repeat</keyword>
<evidence type="ECO:0008006" key="5">
    <source>
        <dbReference type="Google" id="ProtNLM"/>
    </source>
</evidence>
<evidence type="ECO:0000256" key="2">
    <source>
        <dbReference type="PROSITE-ProRule" id="PRU00708"/>
    </source>
</evidence>
<evidence type="ECO:0000313" key="3">
    <source>
        <dbReference type="EMBL" id="MQM19003.1"/>
    </source>
</evidence>
<proteinExistence type="predicted"/>
<dbReference type="EMBL" id="NMUH01008578">
    <property type="protein sequence ID" value="MQM19003.1"/>
    <property type="molecule type" value="Genomic_DNA"/>
</dbReference>
<protein>
    <recommendedName>
        <fullName evidence="5">Pentatricopeptide repeat-containing protein</fullName>
    </recommendedName>
</protein>
<name>A0A843XIF2_COLES</name>
<dbReference type="Proteomes" id="UP000652761">
    <property type="component" value="Unassembled WGS sequence"/>
</dbReference>
<keyword evidence="4" id="KW-1185">Reference proteome</keyword>
<reference evidence="3" key="1">
    <citation type="submission" date="2017-07" db="EMBL/GenBank/DDBJ databases">
        <title>Taro Niue Genome Assembly and Annotation.</title>
        <authorList>
            <person name="Atibalentja N."/>
            <person name="Keating K."/>
            <person name="Fields C.J."/>
        </authorList>
    </citation>
    <scope>NUCLEOTIDE SEQUENCE</scope>
    <source>
        <strain evidence="3">Niue_2</strain>
        <tissue evidence="3">Leaf</tissue>
    </source>
</reference>
<dbReference type="PANTHER" id="PTHR47003">
    <property type="entry name" value="OS01G0970900 PROTEIN"/>
    <property type="match status" value="1"/>
</dbReference>
<sequence length="646" mass="72572">MRSAWKALLLRGIPRRIPGAAGFSPSSLPDLQVQLLFAPNPGSLRRFFAWDALQAPGNRRFSSELAAVKASHPEHSHLIEIFSGPGSSDEIMVRLESAGISMEHGTVNSVIESLDERPEVAWRVFNWVKDREDAILSSKSYNLMLRMLGAEGKSVEFWSMLEAMKKKGYGLSKGTFLKVSKSFDEKGMVKDLGLLKETYKLNSPENYVLRMSARICKVLREGDELGEAVWKELEMLDVSLSFDLVAAILDRLCMYPTKAFMFFRWTDVNPSFKADGKVYNVMARVLGREDCISNFWAVLKEMRDDGHELETETYVEVTKAFHRRKMINEAVNLYEFAMCGSNKPPPEDLSYLLRKVVVCRELDLALISRVMKAVSEAGYIAEHSVYNGVCKSLASVGRLQECVKLLKAMEEGGFVATSVVYDRVVGGLCNARCLDEALCFLSEREDSGNKPDSKTWAYLIQSYCLSGSTEKALSCFHNIVEKKDSENVGYAFDALVNAFTRKNKDVDVCNVLTEMADSGQFQPWHNTYKFLIRRLLSKGKMIEASCLLGLMKRHGFPPFIDPFIDYVSKFGTGEDAMVFLKAMTVKSFPSISVFIRIFEALLRAGRHEVAHDLLSKSPGYVRSHSDVLSLFFSMKSSEEILTAVTA</sequence>
<evidence type="ECO:0000256" key="1">
    <source>
        <dbReference type="ARBA" id="ARBA00022737"/>
    </source>
</evidence>
<dbReference type="OrthoDB" id="777957at2759"/>
<dbReference type="InterPro" id="IPR044578">
    <property type="entry name" value="BIR6-like"/>
</dbReference>
<dbReference type="InterPro" id="IPR002885">
    <property type="entry name" value="PPR_rpt"/>
</dbReference>
<dbReference type="NCBIfam" id="TIGR00756">
    <property type="entry name" value="PPR"/>
    <property type="match status" value="1"/>
</dbReference>
<dbReference type="PROSITE" id="PS51375">
    <property type="entry name" value="PPR"/>
    <property type="match status" value="2"/>
</dbReference>
<dbReference type="Pfam" id="PF01535">
    <property type="entry name" value="PPR"/>
    <property type="match status" value="5"/>
</dbReference>
<accession>A0A843XIF2</accession>
<dbReference type="AlphaFoldDB" id="A0A843XIF2"/>
<feature type="repeat" description="PPR" evidence="2">
    <location>
        <begin position="417"/>
        <end position="451"/>
    </location>
</feature>
<organism evidence="3 4">
    <name type="scientific">Colocasia esculenta</name>
    <name type="common">Wild taro</name>
    <name type="synonym">Arum esculentum</name>
    <dbReference type="NCBI Taxonomy" id="4460"/>
    <lineage>
        <taxon>Eukaryota</taxon>
        <taxon>Viridiplantae</taxon>
        <taxon>Streptophyta</taxon>
        <taxon>Embryophyta</taxon>
        <taxon>Tracheophyta</taxon>
        <taxon>Spermatophyta</taxon>
        <taxon>Magnoliopsida</taxon>
        <taxon>Liliopsida</taxon>
        <taxon>Araceae</taxon>
        <taxon>Aroideae</taxon>
        <taxon>Colocasieae</taxon>
        <taxon>Colocasia</taxon>
    </lineage>
</organism>
<dbReference type="GO" id="GO:0008380">
    <property type="term" value="P:RNA splicing"/>
    <property type="evidence" value="ECO:0007669"/>
    <property type="project" value="InterPro"/>
</dbReference>
<comment type="caution">
    <text evidence="3">The sequence shown here is derived from an EMBL/GenBank/DDBJ whole genome shotgun (WGS) entry which is preliminary data.</text>
</comment>
<feature type="repeat" description="PPR" evidence="2">
    <location>
        <begin position="137"/>
        <end position="171"/>
    </location>
</feature>
<dbReference type="PANTHER" id="PTHR47003:SF3">
    <property type="entry name" value="SMALL RIBOSOMAL SUBUNIT PROTEIN MS81 (RPPR8)"/>
    <property type="match status" value="1"/>
</dbReference>